<evidence type="ECO:0000259" key="1">
    <source>
        <dbReference type="Pfam" id="PF01695"/>
    </source>
</evidence>
<dbReference type="GO" id="GO:0006260">
    <property type="term" value="P:DNA replication"/>
    <property type="evidence" value="ECO:0007669"/>
    <property type="project" value="TreeGrafter"/>
</dbReference>
<name>A0A6J5RFU3_9CAUD</name>
<protein>
    <submittedName>
        <fullName evidence="4">DnaC DNA replication protein</fullName>
    </submittedName>
</protein>
<dbReference type="Pfam" id="PF01695">
    <property type="entry name" value="IstB_IS21"/>
    <property type="match status" value="1"/>
</dbReference>
<dbReference type="InterPro" id="IPR002611">
    <property type="entry name" value="IstB_ATP-bd"/>
</dbReference>
<evidence type="ECO:0000313" key="2">
    <source>
        <dbReference type="EMBL" id="CAB4174448.1"/>
    </source>
</evidence>
<dbReference type="EMBL" id="LR797185">
    <property type="protein sequence ID" value="CAB4192508.1"/>
    <property type="molecule type" value="Genomic_DNA"/>
</dbReference>
<gene>
    <name evidence="3" type="ORF">UFOVP1131_32</name>
    <name evidence="4" type="ORF">UFOVP1245_30</name>
    <name evidence="5" type="ORF">UFOVP1582_24</name>
    <name evidence="2" type="ORF">UFOVP966_46</name>
</gene>
<dbReference type="SUPFAM" id="SSF52540">
    <property type="entry name" value="P-loop containing nucleoside triphosphate hydrolases"/>
    <property type="match status" value="1"/>
</dbReference>
<dbReference type="GO" id="GO:0005524">
    <property type="term" value="F:ATP binding"/>
    <property type="evidence" value="ECO:0007669"/>
    <property type="project" value="InterPro"/>
</dbReference>
<reference evidence="4" key="1">
    <citation type="submission" date="2020-05" db="EMBL/GenBank/DDBJ databases">
        <authorList>
            <person name="Chiriac C."/>
            <person name="Salcher M."/>
            <person name="Ghai R."/>
            <person name="Kavagutti S V."/>
        </authorList>
    </citation>
    <scope>NUCLEOTIDE SEQUENCE</scope>
</reference>
<dbReference type="InterPro" id="IPR027417">
    <property type="entry name" value="P-loop_NTPase"/>
</dbReference>
<proteinExistence type="predicted"/>
<dbReference type="EMBL" id="LR798428">
    <property type="protein sequence ID" value="CAB5231105.1"/>
    <property type="molecule type" value="Genomic_DNA"/>
</dbReference>
<evidence type="ECO:0000313" key="3">
    <source>
        <dbReference type="EMBL" id="CAB4184780.1"/>
    </source>
</evidence>
<dbReference type="Gene3D" id="3.40.50.300">
    <property type="entry name" value="P-loop containing nucleotide triphosphate hydrolases"/>
    <property type="match status" value="1"/>
</dbReference>
<evidence type="ECO:0000313" key="5">
    <source>
        <dbReference type="EMBL" id="CAB5231105.1"/>
    </source>
</evidence>
<dbReference type="EMBL" id="LR796919">
    <property type="protein sequence ID" value="CAB4174448.1"/>
    <property type="molecule type" value="Genomic_DNA"/>
</dbReference>
<dbReference type="EMBL" id="LR797071">
    <property type="protein sequence ID" value="CAB4184780.1"/>
    <property type="molecule type" value="Genomic_DNA"/>
</dbReference>
<feature type="domain" description="IstB-like ATP-binding" evidence="1">
    <location>
        <begin position="97"/>
        <end position="235"/>
    </location>
</feature>
<dbReference type="PANTHER" id="PTHR30050">
    <property type="entry name" value="CHROMOSOMAL REPLICATION INITIATOR PROTEIN DNAA"/>
    <property type="match status" value="1"/>
</dbReference>
<sequence length="243" mass="26770">MTLAAVRRTTISMSKSSKFEKVSSIIPDLDFVTIMSNGQVKGISTVPTPEIAYQRINQSGVPIRYQNASLASLLPDIRESRAGKVVLEWADKPLLDQGFFLLGTPGTGKTYLAAAALNQRIQEGLAGAKFFNVPIFLDAIRTSFKFDDAEAQEDFQYSCKKAPLVVLDDFGKEKATDWATERLYVLVESRYSAMLPTIVTSNRSVNELYDLGYGATVSRLLETCTVVEVSGKDLRPGLRKLAK</sequence>
<evidence type="ECO:0000313" key="4">
    <source>
        <dbReference type="EMBL" id="CAB4192508.1"/>
    </source>
</evidence>
<accession>A0A6J5RFU3</accession>
<organism evidence="4">
    <name type="scientific">uncultured Caudovirales phage</name>
    <dbReference type="NCBI Taxonomy" id="2100421"/>
    <lineage>
        <taxon>Viruses</taxon>
        <taxon>Duplodnaviria</taxon>
        <taxon>Heunggongvirae</taxon>
        <taxon>Uroviricota</taxon>
        <taxon>Caudoviricetes</taxon>
        <taxon>Peduoviridae</taxon>
        <taxon>Maltschvirus</taxon>
        <taxon>Maltschvirus maltsch</taxon>
    </lineage>
</organism>
<dbReference type="PANTHER" id="PTHR30050:SF4">
    <property type="entry name" value="ATP-BINDING PROTEIN RV3427C IN INSERTION SEQUENCE-RELATED"/>
    <property type="match status" value="1"/>
</dbReference>